<dbReference type="InterPro" id="IPR019734">
    <property type="entry name" value="TPR_rpt"/>
</dbReference>
<evidence type="ECO:0000256" key="1">
    <source>
        <dbReference type="PROSITE-ProRule" id="PRU00339"/>
    </source>
</evidence>
<dbReference type="Gene3D" id="1.25.40.10">
    <property type="entry name" value="Tetratricopeptide repeat domain"/>
    <property type="match status" value="1"/>
</dbReference>
<evidence type="ECO:0000256" key="2">
    <source>
        <dbReference type="SAM" id="MobiDB-lite"/>
    </source>
</evidence>
<keyword evidence="1" id="KW-0802">TPR repeat</keyword>
<gene>
    <name evidence="3" type="ORF">GEV33_006018</name>
</gene>
<sequence length="582" mass="64408">MTNSNAASDESQNTQISVISANGTKENAEIPTIHRTRTMTENATPSLSQYFGSSDATDETSKTIDLSEELSEASIKINDLKLDDNLTSANKNEPEVCRIFAETPPQPKDQTTSFFDLIGNNHNVASNGLISDLEITPNNDDGYCPRVALGSEADRRRDAWIPSEKTRQCLIACSTAAPGTYFPERELLTMPGVLLEEDLGDNIAEAVTLCLGEAEAAQRSVLTESDVTQDERGLRELVQAGSYRSAINLTARLLTIYGQGRGRAGHPSKHSPHSLQLWFTRIALLVKTKAFGVAQSEAAPFGQLDKPDVFYQFYPEMYGGRPGSIASFSFRLLLSELPMHCGKPKDSLTKLYHIKSTIKQMLDNLKQGLCEDGSPMEISESDRADSIRLWVGRETRVLHSIVNCALALKDYELAMVIMEELCHRNGTTRHMLYSALGRLRLQVGDVAGAETCFDEARALRGNVMDMREYVDRGLLAVAQNSFDEAYIFFQQASLLEPTNVMILNNMGVCLLYGGHLKEAIKVLESAIESNPVHALHESLLLNLCTLYDMESSKGRMKKFALLRQISRYQADAPTTILEKLYG</sequence>
<keyword evidence="4" id="KW-1185">Reference proteome</keyword>
<reference evidence="3" key="2">
    <citation type="submission" date="2021-08" db="EMBL/GenBank/DDBJ databases">
        <authorList>
            <person name="Eriksson T."/>
        </authorList>
    </citation>
    <scope>NUCLEOTIDE SEQUENCE</scope>
    <source>
        <strain evidence="3">Stoneville</strain>
        <tissue evidence="3">Whole head</tissue>
    </source>
</reference>
<accession>A0A8J6LC52</accession>
<dbReference type="InterPro" id="IPR011990">
    <property type="entry name" value="TPR-like_helical_dom_sf"/>
</dbReference>
<dbReference type="GO" id="GO:0005794">
    <property type="term" value="C:Golgi apparatus"/>
    <property type="evidence" value="ECO:0007669"/>
    <property type="project" value="TreeGrafter"/>
</dbReference>
<reference evidence="3" key="1">
    <citation type="journal article" date="2020" name="J Insects Food Feed">
        <title>The yellow mealworm (Tenebrio molitor) genome: a resource for the emerging insects as food and feed industry.</title>
        <authorList>
            <person name="Eriksson T."/>
            <person name="Andere A."/>
            <person name="Kelstrup H."/>
            <person name="Emery V."/>
            <person name="Picard C."/>
        </authorList>
    </citation>
    <scope>NUCLEOTIDE SEQUENCE</scope>
    <source>
        <strain evidence="3">Stoneville</strain>
        <tissue evidence="3">Whole head</tissue>
    </source>
</reference>
<dbReference type="PROSITE" id="PS50005">
    <property type="entry name" value="TPR"/>
    <property type="match status" value="2"/>
</dbReference>
<evidence type="ECO:0000313" key="4">
    <source>
        <dbReference type="Proteomes" id="UP000719412"/>
    </source>
</evidence>
<dbReference type="EMBL" id="JABDTM020020959">
    <property type="protein sequence ID" value="KAH0816774.1"/>
    <property type="molecule type" value="Genomic_DNA"/>
</dbReference>
<dbReference type="SUPFAM" id="SSF48452">
    <property type="entry name" value="TPR-like"/>
    <property type="match status" value="1"/>
</dbReference>
<dbReference type="PANTHER" id="PTHR21581">
    <property type="entry name" value="D-ALANYL-D-ALANINE CARBOXYPEPTIDASE"/>
    <property type="match status" value="1"/>
</dbReference>
<feature type="repeat" description="TPR" evidence="1">
    <location>
        <begin position="466"/>
        <end position="499"/>
    </location>
</feature>
<dbReference type="SMART" id="SM00028">
    <property type="entry name" value="TPR"/>
    <property type="match status" value="3"/>
</dbReference>
<comment type="caution">
    <text evidence="3">The sequence shown here is derived from an EMBL/GenBank/DDBJ whole genome shotgun (WGS) entry which is preliminary data.</text>
</comment>
<dbReference type="PANTHER" id="PTHR21581:SF6">
    <property type="entry name" value="TRAFFICKING PROTEIN PARTICLE COMPLEX SUBUNIT 12"/>
    <property type="match status" value="1"/>
</dbReference>
<evidence type="ECO:0008006" key="5">
    <source>
        <dbReference type="Google" id="ProtNLM"/>
    </source>
</evidence>
<feature type="region of interest" description="Disordered" evidence="2">
    <location>
        <begin position="1"/>
        <end position="28"/>
    </location>
</feature>
<dbReference type="AlphaFoldDB" id="A0A8J6LC52"/>
<dbReference type="Proteomes" id="UP000719412">
    <property type="component" value="Unassembled WGS sequence"/>
</dbReference>
<organism evidence="3 4">
    <name type="scientific">Tenebrio molitor</name>
    <name type="common">Yellow mealworm beetle</name>
    <dbReference type="NCBI Taxonomy" id="7067"/>
    <lineage>
        <taxon>Eukaryota</taxon>
        <taxon>Metazoa</taxon>
        <taxon>Ecdysozoa</taxon>
        <taxon>Arthropoda</taxon>
        <taxon>Hexapoda</taxon>
        <taxon>Insecta</taxon>
        <taxon>Pterygota</taxon>
        <taxon>Neoptera</taxon>
        <taxon>Endopterygota</taxon>
        <taxon>Coleoptera</taxon>
        <taxon>Polyphaga</taxon>
        <taxon>Cucujiformia</taxon>
        <taxon>Tenebrionidae</taxon>
        <taxon>Tenebrio</taxon>
    </lineage>
</organism>
<proteinExistence type="predicted"/>
<evidence type="ECO:0000313" key="3">
    <source>
        <dbReference type="EMBL" id="KAH0816774.1"/>
    </source>
</evidence>
<feature type="repeat" description="TPR" evidence="1">
    <location>
        <begin position="500"/>
        <end position="533"/>
    </location>
</feature>
<protein>
    <recommendedName>
        <fullName evidence="5">Trafficking protein particle complex subunit 12</fullName>
    </recommendedName>
</protein>
<dbReference type="GO" id="GO:0030008">
    <property type="term" value="C:TRAPP complex"/>
    <property type="evidence" value="ECO:0007669"/>
    <property type="project" value="TreeGrafter"/>
</dbReference>
<feature type="compositionally biased region" description="Polar residues" evidence="2">
    <location>
        <begin position="1"/>
        <end position="25"/>
    </location>
</feature>
<name>A0A8J6LC52_TENMO</name>
<dbReference type="Pfam" id="PF13181">
    <property type="entry name" value="TPR_8"/>
    <property type="match status" value="1"/>
</dbReference>